<name>A0ACC2FVN6_DALPE</name>
<reference evidence="1" key="1">
    <citation type="submission" date="2021-05" db="EMBL/GenBank/DDBJ databases">
        <authorList>
            <person name="Pan Q."/>
            <person name="Jouanno E."/>
            <person name="Zahm M."/>
            <person name="Klopp C."/>
            <person name="Cabau C."/>
            <person name="Louis A."/>
            <person name="Berthelot C."/>
            <person name="Parey E."/>
            <person name="Roest Crollius H."/>
            <person name="Montfort J."/>
            <person name="Robinson-Rechavi M."/>
            <person name="Bouchez O."/>
            <person name="Lampietro C."/>
            <person name="Lopez Roques C."/>
            <person name="Donnadieu C."/>
            <person name="Postlethwait J."/>
            <person name="Bobe J."/>
            <person name="Dillon D."/>
            <person name="Chandos A."/>
            <person name="von Hippel F."/>
            <person name="Guiguen Y."/>
        </authorList>
    </citation>
    <scope>NUCLEOTIDE SEQUENCE</scope>
    <source>
        <strain evidence="1">YG-Jan2019</strain>
    </source>
</reference>
<evidence type="ECO:0000313" key="2">
    <source>
        <dbReference type="Proteomes" id="UP001157502"/>
    </source>
</evidence>
<comment type="caution">
    <text evidence="1">The sequence shown here is derived from an EMBL/GenBank/DDBJ whole genome shotgun (WGS) entry which is preliminary data.</text>
</comment>
<sequence>MSLACQAFFILVLMPLLKIKALPDAHTLLGAVGGAVTFQCSSELSGTLETLYIQRPGFDGRPTEFVNGYHIEKTLLPTEYTNRTYVNSTQRSMVMWNLHPSDEGLYKLWISTSEKTHTNLCTIQLNVTAHYNTPSVRVICFLRNCLVGCFYSHGYPSQEVKWSLYPNQTRLRIVNSGNYIDPVSQLFTFVSSIMVKCTSEQLLILSCAVGGSVSREHTLCFVLNALPSKTCWFTRLLFGNLVRGMPRGLHKDHCHREGMSLWETGVLPIGRPDRRTSHRLTWTHR</sequence>
<accession>A0ACC2FVN6</accession>
<dbReference type="EMBL" id="CM055748">
    <property type="protein sequence ID" value="KAJ7995300.1"/>
    <property type="molecule type" value="Genomic_DNA"/>
</dbReference>
<protein>
    <submittedName>
        <fullName evidence="1">Uncharacterized protein</fullName>
    </submittedName>
</protein>
<proteinExistence type="predicted"/>
<evidence type="ECO:0000313" key="1">
    <source>
        <dbReference type="EMBL" id="KAJ7995300.1"/>
    </source>
</evidence>
<organism evidence="1 2">
    <name type="scientific">Dallia pectoralis</name>
    <name type="common">Alaska blackfish</name>
    <dbReference type="NCBI Taxonomy" id="75939"/>
    <lineage>
        <taxon>Eukaryota</taxon>
        <taxon>Metazoa</taxon>
        <taxon>Chordata</taxon>
        <taxon>Craniata</taxon>
        <taxon>Vertebrata</taxon>
        <taxon>Euteleostomi</taxon>
        <taxon>Actinopterygii</taxon>
        <taxon>Neopterygii</taxon>
        <taxon>Teleostei</taxon>
        <taxon>Protacanthopterygii</taxon>
        <taxon>Esociformes</taxon>
        <taxon>Umbridae</taxon>
        <taxon>Dallia</taxon>
    </lineage>
</organism>
<gene>
    <name evidence="1" type="ORF">DPEC_G00243120</name>
</gene>
<dbReference type="Proteomes" id="UP001157502">
    <property type="component" value="Chromosome 21"/>
</dbReference>
<keyword evidence="2" id="KW-1185">Reference proteome</keyword>